<dbReference type="Proteomes" id="UP001302321">
    <property type="component" value="Unassembled WGS sequence"/>
</dbReference>
<protein>
    <submittedName>
        <fullName evidence="2">Uncharacterized protein</fullName>
    </submittedName>
</protein>
<comment type="caution">
    <text evidence="2">The sequence shown here is derived from an EMBL/GenBank/DDBJ whole genome shotgun (WGS) entry which is preliminary data.</text>
</comment>
<reference evidence="2" key="2">
    <citation type="submission" date="2023-05" db="EMBL/GenBank/DDBJ databases">
        <authorList>
            <consortium name="Lawrence Berkeley National Laboratory"/>
            <person name="Steindorff A."/>
            <person name="Hensen N."/>
            <person name="Bonometti L."/>
            <person name="Westerberg I."/>
            <person name="Brannstrom I.O."/>
            <person name="Guillou S."/>
            <person name="Cros-Aarteil S."/>
            <person name="Calhoun S."/>
            <person name="Haridas S."/>
            <person name="Kuo A."/>
            <person name="Mondo S."/>
            <person name="Pangilinan J."/>
            <person name="Riley R."/>
            <person name="Labutti K."/>
            <person name="Andreopoulos B."/>
            <person name="Lipzen A."/>
            <person name="Chen C."/>
            <person name="Yanf M."/>
            <person name="Daum C."/>
            <person name="Ng V."/>
            <person name="Clum A."/>
            <person name="Ohm R."/>
            <person name="Martin F."/>
            <person name="Silar P."/>
            <person name="Natvig D."/>
            <person name="Lalanne C."/>
            <person name="Gautier V."/>
            <person name="Ament-Velasquez S.L."/>
            <person name="Kruys A."/>
            <person name="Hutchinson M.I."/>
            <person name="Powell A.J."/>
            <person name="Barry K."/>
            <person name="Miller A.N."/>
            <person name="Grigoriev I.V."/>
            <person name="Debuchy R."/>
            <person name="Gladieux P."/>
            <person name="Thoren M.H."/>
            <person name="Johannesson H."/>
        </authorList>
    </citation>
    <scope>NUCLEOTIDE SEQUENCE</scope>
    <source>
        <strain evidence="2">CBS 892.96</strain>
    </source>
</reference>
<gene>
    <name evidence="2" type="ORF">QBC36DRAFT_129055</name>
</gene>
<keyword evidence="1" id="KW-0472">Membrane</keyword>
<accession>A0AAN7ACK8</accession>
<evidence type="ECO:0000256" key="1">
    <source>
        <dbReference type="SAM" id="Phobius"/>
    </source>
</evidence>
<proteinExistence type="predicted"/>
<dbReference type="AlphaFoldDB" id="A0AAN7ACK8"/>
<feature type="transmembrane region" description="Helical" evidence="1">
    <location>
        <begin position="122"/>
        <end position="146"/>
    </location>
</feature>
<keyword evidence="3" id="KW-1185">Reference proteome</keyword>
<keyword evidence="1" id="KW-1133">Transmembrane helix</keyword>
<feature type="transmembrane region" description="Helical" evidence="1">
    <location>
        <begin position="98"/>
        <end position="115"/>
    </location>
</feature>
<dbReference type="EMBL" id="MU866090">
    <property type="protein sequence ID" value="KAK4181105.1"/>
    <property type="molecule type" value="Genomic_DNA"/>
</dbReference>
<sequence>MHHNGDIPFRRDRNSSLDILGISPSVVDRGEDRMGFMLQEGYVETCARTGRETRFWPTRRERSDRTQSNILKRLLIATIVSAWRWAEYTLSGQRLCRNPHHLLLSICLSVPFFIFSDNSLRIVPLCSHFFLASYLVNVVFFSLSGLDRAFVVCCRCRLLACKVFGLRSGRSLVGRLDHHRIHGFSSTLASMSTSFVQGSLRRLLSICLPRGIRDARWV</sequence>
<name>A0AAN7ACK8_9PEZI</name>
<evidence type="ECO:0000313" key="2">
    <source>
        <dbReference type="EMBL" id="KAK4181105.1"/>
    </source>
</evidence>
<organism evidence="2 3">
    <name type="scientific">Triangularia setosa</name>
    <dbReference type="NCBI Taxonomy" id="2587417"/>
    <lineage>
        <taxon>Eukaryota</taxon>
        <taxon>Fungi</taxon>
        <taxon>Dikarya</taxon>
        <taxon>Ascomycota</taxon>
        <taxon>Pezizomycotina</taxon>
        <taxon>Sordariomycetes</taxon>
        <taxon>Sordariomycetidae</taxon>
        <taxon>Sordariales</taxon>
        <taxon>Podosporaceae</taxon>
        <taxon>Triangularia</taxon>
    </lineage>
</organism>
<keyword evidence="1" id="KW-0812">Transmembrane</keyword>
<reference evidence="2" key="1">
    <citation type="journal article" date="2023" name="Mol. Phylogenet. Evol.">
        <title>Genome-scale phylogeny and comparative genomics of the fungal order Sordariales.</title>
        <authorList>
            <person name="Hensen N."/>
            <person name="Bonometti L."/>
            <person name="Westerberg I."/>
            <person name="Brannstrom I.O."/>
            <person name="Guillou S."/>
            <person name="Cros-Aarteil S."/>
            <person name="Calhoun S."/>
            <person name="Haridas S."/>
            <person name="Kuo A."/>
            <person name="Mondo S."/>
            <person name="Pangilinan J."/>
            <person name="Riley R."/>
            <person name="LaButti K."/>
            <person name="Andreopoulos B."/>
            <person name="Lipzen A."/>
            <person name="Chen C."/>
            <person name="Yan M."/>
            <person name="Daum C."/>
            <person name="Ng V."/>
            <person name="Clum A."/>
            <person name="Steindorff A."/>
            <person name="Ohm R.A."/>
            <person name="Martin F."/>
            <person name="Silar P."/>
            <person name="Natvig D.O."/>
            <person name="Lalanne C."/>
            <person name="Gautier V."/>
            <person name="Ament-Velasquez S.L."/>
            <person name="Kruys A."/>
            <person name="Hutchinson M.I."/>
            <person name="Powell A.J."/>
            <person name="Barry K."/>
            <person name="Miller A.N."/>
            <person name="Grigoriev I.V."/>
            <person name="Debuchy R."/>
            <person name="Gladieux P."/>
            <person name="Hiltunen Thoren M."/>
            <person name="Johannesson H."/>
        </authorList>
    </citation>
    <scope>NUCLEOTIDE SEQUENCE</scope>
    <source>
        <strain evidence="2">CBS 892.96</strain>
    </source>
</reference>
<evidence type="ECO:0000313" key="3">
    <source>
        <dbReference type="Proteomes" id="UP001302321"/>
    </source>
</evidence>